<dbReference type="Proteomes" id="UP000431684">
    <property type="component" value="Unassembled WGS sequence"/>
</dbReference>
<comment type="caution">
    <text evidence="1">The sequence shown here is derived from an EMBL/GenBank/DDBJ whole genome shotgun (WGS) entry which is preliminary data.</text>
</comment>
<proteinExistence type="predicted"/>
<dbReference type="OrthoDB" id="331868at2"/>
<organism evidence="1 2">
    <name type="scientific">Pseudoduganella dura</name>
    <dbReference type="NCBI Taxonomy" id="321982"/>
    <lineage>
        <taxon>Bacteria</taxon>
        <taxon>Pseudomonadati</taxon>
        <taxon>Pseudomonadota</taxon>
        <taxon>Betaproteobacteria</taxon>
        <taxon>Burkholderiales</taxon>
        <taxon>Oxalobacteraceae</taxon>
        <taxon>Telluria group</taxon>
        <taxon>Pseudoduganella</taxon>
    </lineage>
</organism>
<dbReference type="InterPro" id="IPR032720">
    <property type="entry name" value="Cys_rich_CWC"/>
</dbReference>
<name>A0A6I3XFV6_9BURK</name>
<evidence type="ECO:0000313" key="1">
    <source>
        <dbReference type="EMBL" id="MUI13390.1"/>
    </source>
</evidence>
<gene>
    <name evidence="1" type="ORF">GJV26_13095</name>
</gene>
<reference evidence="1 2" key="1">
    <citation type="submission" date="2019-11" db="EMBL/GenBank/DDBJ databases">
        <title>Draft Genome Sequences of Six Type Strains of the Genus Massilia.</title>
        <authorList>
            <person name="Miess H."/>
            <person name="Frediansyah A."/>
            <person name="Goeker M."/>
            <person name="Gross H."/>
        </authorList>
    </citation>
    <scope>NUCLEOTIDE SEQUENCE [LARGE SCALE GENOMIC DNA]</scope>
    <source>
        <strain evidence="1 2">DSM 17513</strain>
    </source>
</reference>
<accession>A0A6I3XFV6</accession>
<evidence type="ECO:0008006" key="3">
    <source>
        <dbReference type="Google" id="ProtNLM"/>
    </source>
</evidence>
<dbReference type="Pfam" id="PF14375">
    <property type="entry name" value="Cys_rich_CWC"/>
    <property type="match status" value="1"/>
</dbReference>
<dbReference type="AlphaFoldDB" id="A0A6I3XFV6"/>
<evidence type="ECO:0000313" key="2">
    <source>
        <dbReference type="Proteomes" id="UP000431684"/>
    </source>
</evidence>
<dbReference type="EMBL" id="WNWM01000002">
    <property type="protein sequence ID" value="MUI13390.1"/>
    <property type="molecule type" value="Genomic_DNA"/>
</dbReference>
<protein>
    <recommendedName>
        <fullName evidence="3">Cysteine-rich CWC family protein</fullName>
    </recommendedName>
</protein>
<sequence length="77" mass="8069">MSTCERCGATFHCAMRDQDAEGTAGSPDGTPCWCTLLPPAVPVPRQDAPATPETPAGAGCWCPECLKAHIAALQRRS</sequence>
<keyword evidence="2" id="KW-1185">Reference proteome</keyword>
<dbReference type="RefSeq" id="WP_155709191.1">
    <property type="nucleotide sequence ID" value="NZ_BMWU01000006.1"/>
</dbReference>